<keyword evidence="2" id="KW-1185">Reference proteome</keyword>
<evidence type="ECO:0000313" key="1">
    <source>
        <dbReference type="EMBL" id="GAA4258418.1"/>
    </source>
</evidence>
<name>A0ABP8DKN9_9ACTN</name>
<reference evidence="2" key="1">
    <citation type="journal article" date="2019" name="Int. J. Syst. Evol. Microbiol.">
        <title>The Global Catalogue of Microorganisms (GCM) 10K type strain sequencing project: providing services to taxonomists for standard genome sequencing and annotation.</title>
        <authorList>
            <consortium name="The Broad Institute Genomics Platform"/>
            <consortium name="The Broad Institute Genome Sequencing Center for Infectious Disease"/>
            <person name="Wu L."/>
            <person name="Ma J."/>
        </authorList>
    </citation>
    <scope>NUCLEOTIDE SEQUENCE [LARGE SCALE GENOMIC DNA]</scope>
    <source>
        <strain evidence="2">JCM 17441</strain>
    </source>
</reference>
<gene>
    <name evidence="1" type="ORF">GCM10022255_079000</name>
</gene>
<evidence type="ECO:0000313" key="2">
    <source>
        <dbReference type="Proteomes" id="UP001500620"/>
    </source>
</evidence>
<accession>A0ABP8DKN9</accession>
<comment type="caution">
    <text evidence="1">The sequence shown here is derived from an EMBL/GenBank/DDBJ whole genome shotgun (WGS) entry which is preliminary data.</text>
</comment>
<sequence length="86" mass="9033">MPAGIESCRNPAVFEKTRIEYVAAAAGVAKAAKTAMVHAVARAVTAASSRIGRCRVEAGRWKANMPVSFPGVVRDRARRPDGAVAP</sequence>
<organism evidence="1 2">
    <name type="scientific">Dactylosporangium darangshiense</name>
    <dbReference type="NCBI Taxonomy" id="579108"/>
    <lineage>
        <taxon>Bacteria</taxon>
        <taxon>Bacillati</taxon>
        <taxon>Actinomycetota</taxon>
        <taxon>Actinomycetes</taxon>
        <taxon>Micromonosporales</taxon>
        <taxon>Micromonosporaceae</taxon>
        <taxon>Dactylosporangium</taxon>
    </lineage>
</organism>
<dbReference type="Proteomes" id="UP001500620">
    <property type="component" value="Unassembled WGS sequence"/>
</dbReference>
<protein>
    <submittedName>
        <fullName evidence="1">Uncharacterized protein</fullName>
    </submittedName>
</protein>
<dbReference type="EMBL" id="BAABAT010000031">
    <property type="protein sequence ID" value="GAA4258418.1"/>
    <property type="molecule type" value="Genomic_DNA"/>
</dbReference>
<proteinExistence type="predicted"/>